<feature type="active site" description="Proton donor; for dehydratase activity" evidence="6">
    <location>
        <position position="1088"/>
    </location>
</feature>
<dbReference type="Pfam" id="PF00109">
    <property type="entry name" value="ketoacyl-synt"/>
    <property type="match status" value="1"/>
</dbReference>
<dbReference type="PANTHER" id="PTHR43775:SF37">
    <property type="entry name" value="SI:DKEY-61P9.11"/>
    <property type="match status" value="1"/>
</dbReference>
<dbReference type="SMART" id="SM00827">
    <property type="entry name" value="PKS_AT"/>
    <property type="match status" value="1"/>
</dbReference>
<keyword evidence="10" id="KW-1185">Reference proteome</keyword>
<name>A0ABR1J6X7_9AGAR</name>
<sequence length="2231" mass="245512">MSLDRVIPIAIVGLSAELPSGLTSTSNLDYKEFIQFLLNGQTSYEKIPKERFDIDLWKGKQLGRILTERGSFLKNIDAFDHVEFGIAPKDAKAMPVSARKLLELSFLALLDSGIDYRTRNIGCFMSGINFETLQLSDIDEYEARGSFAGIPAQMANRISYHLDLLGPSVPTDTACSSSLTAMHLAVQAIRNGECEAAVVGGAQINQRLLDFVQYSQSGVLAPDGICKPFDAEADGFSRGEGAVVVVVKPLEQALKDNDKIYGTILGTGINSTGCAAPAYAPVAAAQEDSMHRAYQMAQRNFKDVDFVELHATGTAQGDPTEANWVGRIFQREDQLLVGSVKGNIGHLEIISFLAALCKVCGMFETGIIPPNANLQTLNPAIKWDEYHLRVPLEKTSLTARSASRRPLISISSSGIGGSTGHCVVEGPPKLRPRPNVCRTSDAPVLLVAGALSPRSTVAMSQAIVELAKQHTESLDSISTVYGRRARQMTWRSFAVVNPHDMSKIRFSQPSLSPRSKAPVGFIFSGQGPQHLKMGCQLFEAFPTFRNTILELDAVYQKVVGESLIQTTGLFDTRAKATSSLPEVWPIDIILPSICMVQIAMFDLLASLGIRPDFVVGHSAGETALLYASGAAEKSMAMEIAIHRGHSLALTEAAGGTMAALSCGLNTAKELISKLDVCSDVVLDIACLNSDESVTAAGHGPQIDQLVELCKSEGIAAQRLRTNVGVHSGLMELCKEDYCSRMENVFHQYPLRSPSVQVYSTVTGQLFSEEFSAKYFWDNTRNPVRFSEALRSAQRDYQGKTPVFVEIGAHPVLSAYLSAVVPEAIVISTMRRTKQMTEHFERTIFLQAVGSFVAAGYNTVDFMKLNAGASHELSLPLPPYPFSKKIVPSMSPYLGQDKVLARNGPLNGPRLRINSQTHPDLAEHVMKGEPILPATGFVEMALEFGARTLWDVNFHSFLSLSSEEPTPVFVRTDGMRWSVKTPGPGYHEVVCRGGDLSKAERLHADGYMSNESVSHPAHVLSISDIRARCEQVNVEGFYSDLRYFAEYGPCFQMVKSCYRSETEFLVEVDTRRPRTTPSYDYCIDPAVLDACIHVMVHPLLTGNADKNVYYLPSGFRRFFFYDAARDIMTDTLYAYGSNARWTPESLTYDVVVMDSNGQFICEFRQFTVTMHALQPDLSVHYDMKAEQCGVIPVSDLELTPNCANLPHKGCLVQDDTIIFAYLRGREYVLQDALRNIDLGMQKTIWIFAKADRDGGAALGFSRSLRRELLSSTVRVVVHQMPLSMNDIKVIVSSLGTKELQENELLLHSDGGVYVHRLRPETSDLDSLGDHQLAPQQNVQNSGPAKVSSGQLHVRVDFIQRDASTSNVWGFVGHLQTGEAVAGVWHGAVAEELEISATLVVLLKNMEMASMVAGGIVTSVVGRLGLDELPALHPTTGRYTALITHTDNHFGASLVSFFQSKGFSVTTLGSDATVASLLNIDLSLPFDIVLSGYTDTRLIKVLTTLTKDPRSTILWNHQTSGIEALIKHSPIRLSHLLVAAVEGLDLQPTCDYGCSINSLKPFLTASIPTYLFHPEKVYILFGGVGSLGLRIACWMYSEGARHIVVTSRSGRQTLLRSKNYPALRVLNYLEQLRDLNITIESSDAASLGDLKSLSSRLERPVGGCMLLTAVLEDQPFTPTTPSYESFSRVFASKTGVFDAVRRAIDITALDFVICFTSISGLFGSAGQTNYAAANTTLEVATRNYDNAFCFVAPAVLDTAIVFGDAKNKTTHNTKVRHITEWGMSTHDICQYLGDGIRKMKRKSFWLYIPPFNFNLVKENLGASDLFAHLVTEEASSVSGLTGKATTDVTPKDIILKVLDIDEEDFEAKVPLVAYGLDSLLASKLSVLLRRWTPITQLQLLADLSFDDIMSRIESSAAANANTTEAGSQGTDDKDFFDWEEVMRNGPTVVKLSEGTGTPLFVLHGPAGTIEAFDSMRREFKTPLYGVQATKDAPYHSLPELTEFYYKHILEVQSSGPYRIAGFCGSSLLVFMLADVFQKNGHQIVQASLIDHFPMLYVSPIWELDEETAISGKISDMLQRKGLDWIASLYRIETSPSEKKAGEELMRAGTHPESVRPHVAKLFKNTTMFINAHAHYLLTTFTDSSKRFDRQDVYSNLVKWLGKFDFPVTLYMAKSGMRNLFAEQEQDEWGTLGSKACLFVTDVKVIQASHFDILSNKQFITSLEKDWGTVQMAR</sequence>
<dbReference type="InterPro" id="IPR001227">
    <property type="entry name" value="Ac_transferase_dom_sf"/>
</dbReference>
<evidence type="ECO:0000256" key="6">
    <source>
        <dbReference type="PROSITE-ProRule" id="PRU01363"/>
    </source>
</evidence>
<accession>A0ABR1J6X7</accession>
<dbReference type="InterPro" id="IPR014043">
    <property type="entry name" value="Acyl_transferase_dom"/>
</dbReference>
<dbReference type="InterPro" id="IPR016036">
    <property type="entry name" value="Malonyl_transacylase_ACP-bd"/>
</dbReference>
<dbReference type="Pfam" id="PF14765">
    <property type="entry name" value="PS-DH"/>
    <property type="match status" value="1"/>
</dbReference>
<evidence type="ECO:0000256" key="3">
    <source>
        <dbReference type="ARBA" id="ARBA00022679"/>
    </source>
</evidence>
<keyword evidence="5" id="KW-0511">Multifunctional enzyme</keyword>
<reference evidence="9 10" key="1">
    <citation type="submission" date="2024-01" db="EMBL/GenBank/DDBJ databases">
        <title>A draft genome for the cacao thread blight pathogen Marasmiellus scandens.</title>
        <authorList>
            <person name="Baruah I.K."/>
            <person name="Leung J."/>
            <person name="Bukari Y."/>
            <person name="Amoako-Attah I."/>
            <person name="Meinhardt L.W."/>
            <person name="Bailey B.A."/>
            <person name="Cohen S.P."/>
        </authorList>
    </citation>
    <scope>NUCLEOTIDE SEQUENCE [LARGE SCALE GENOMIC DNA]</scope>
    <source>
        <strain evidence="9 10">GH-19</strain>
    </source>
</reference>
<evidence type="ECO:0000259" key="8">
    <source>
        <dbReference type="PROSITE" id="PS52019"/>
    </source>
</evidence>
<evidence type="ECO:0000313" key="10">
    <source>
        <dbReference type="Proteomes" id="UP001498398"/>
    </source>
</evidence>
<dbReference type="InterPro" id="IPR049551">
    <property type="entry name" value="PKS_DH_C"/>
</dbReference>
<evidence type="ECO:0000313" key="9">
    <source>
        <dbReference type="EMBL" id="KAK7452697.1"/>
    </source>
</evidence>
<dbReference type="Pfam" id="PF16197">
    <property type="entry name" value="KAsynt_C_assoc"/>
    <property type="match status" value="1"/>
</dbReference>
<dbReference type="PROSITE" id="PS52019">
    <property type="entry name" value="PKS_MFAS_DH"/>
    <property type="match status" value="1"/>
</dbReference>
<evidence type="ECO:0000256" key="5">
    <source>
        <dbReference type="ARBA" id="ARBA00023268"/>
    </source>
</evidence>
<feature type="region of interest" description="C-terminal hotdog fold" evidence="6">
    <location>
        <begin position="1026"/>
        <end position="1176"/>
    </location>
</feature>
<organism evidence="9 10">
    <name type="scientific">Marasmiellus scandens</name>
    <dbReference type="NCBI Taxonomy" id="2682957"/>
    <lineage>
        <taxon>Eukaryota</taxon>
        <taxon>Fungi</taxon>
        <taxon>Dikarya</taxon>
        <taxon>Basidiomycota</taxon>
        <taxon>Agaricomycotina</taxon>
        <taxon>Agaricomycetes</taxon>
        <taxon>Agaricomycetidae</taxon>
        <taxon>Agaricales</taxon>
        <taxon>Marasmiineae</taxon>
        <taxon>Omphalotaceae</taxon>
        <taxon>Marasmiellus</taxon>
    </lineage>
</organism>
<dbReference type="Pfam" id="PF21089">
    <property type="entry name" value="PKS_DH_N"/>
    <property type="match status" value="1"/>
</dbReference>
<dbReference type="InterPro" id="IPR020807">
    <property type="entry name" value="PKS_DH"/>
</dbReference>
<dbReference type="InterPro" id="IPR032821">
    <property type="entry name" value="PKS_assoc"/>
</dbReference>
<dbReference type="SMART" id="SM00822">
    <property type="entry name" value="PKS_KR"/>
    <property type="match status" value="1"/>
</dbReference>
<dbReference type="InterPro" id="IPR014031">
    <property type="entry name" value="Ketoacyl_synth_C"/>
</dbReference>
<dbReference type="SMART" id="SM00825">
    <property type="entry name" value="PKS_KS"/>
    <property type="match status" value="1"/>
</dbReference>
<dbReference type="CDD" id="cd00833">
    <property type="entry name" value="PKS"/>
    <property type="match status" value="1"/>
</dbReference>
<dbReference type="PROSITE" id="PS00606">
    <property type="entry name" value="KS3_1"/>
    <property type="match status" value="1"/>
</dbReference>
<keyword evidence="3" id="KW-0808">Transferase</keyword>
<dbReference type="Pfam" id="PF08659">
    <property type="entry name" value="KR"/>
    <property type="match status" value="1"/>
</dbReference>
<proteinExistence type="predicted"/>
<dbReference type="InterPro" id="IPR020841">
    <property type="entry name" value="PKS_Beta-ketoAc_synthase_dom"/>
</dbReference>
<dbReference type="InterPro" id="IPR016039">
    <property type="entry name" value="Thiolase-like"/>
</dbReference>
<dbReference type="PROSITE" id="PS52004">
    <property type="entry name" value="KS3_2"/>
    <property type="match status" value="1"/>
</dbReference>
<dbReference type="Gene3D" id="3.40.50.1820">
    <property type="entry name" value="alpha/beta hydrolase"/>
    <property type="match status" value="1"/>
</dbReference>
<feature type="domain" description="PKS/mFAS DH" evidence="8">
    <location>
        <begin position="890"/>
        <end position="1176"/>
    </location>
</feature>
<dbReference type="InterPro" id="IPR057326">
    <property type="entry name" value="KR_dom"/>
</dbReference>
<evidence type="ECO:0000256" key="4">
    <source>
        <dbReference type="ARBA" id="ARBA00023026"/>
    </source>
</evidence>
<feature type="domain" description="Ketosynthase family 3 (KS3)" evidence="7">
    <location>
        <begin position="6"/>
        <end position="426"/>
    </location>
</feature>
<dbReference type="InterPro" id="IPR050091">
    <property type="entry name" value="PKS_NRPS_Biosynth_Enz"/>
</dbReference>
<keyword evidence="2" id="KW-0597">Phosphoprotein</keyword>
<evidence type="ECO:0000259" key="7">
    <source>
        <dbReference type="PROSITE" id="PS52004"/>
    </source>
</evidence>
<dbReference type="SUPFAM" id="SSF52151">
    <property type="entry name" value="FabD/lysophospholipase-like"/>
    <property type="match status" value="1"/>
</dbReference>
<dbReference type="InterPro" id="IPR036291">
    <property type="entry name" value="NAD(P)-bd_dom_sf"/>
</dbReference>
<dbReference type="SMART" id="SM00826">
    <property type="entry name" value="PKS_DH"/>
    <property type="match status" value="1"/>
</dbReference>
<dbReference type="Pfam" id="PF00550">
    <property type="entry name" value="PP-binding"/>
    <property type="match status" value="1"/>
</dbReference>
<comment type="caution">
    <text evidence="9">The sequence shown here is derived from an EMBL/GenBank/DDBJ whole genome shotgun (WGS) entry which is preliminary data.</text>
</comment>
<dbReference type="PANTHER" id="PTHR43775">
    <property type="entry name" value="FATTY ACID SYNTHASE"/>
    <property type="match status" value="1"/>
</dbReference>
<keyword evidence="4" id="KW-0843">Virulence</keyword>
<dbReference type="SUPFAM" id="SSF53474">
    <property type="entry name" value="alpha/beta-Hydrolases"/>
    <property type="match status" value="1"/>
</dbReference>
<dbReference type="Gene3D" id="3.40.366.10">
    <property type="entry name" value="Malonyl-Coenzyme A Acyl Carrier Protein, domain 2"/>
    <property type="match status" value="1"/>
</dbReference>
<dbReference type="SUPFAM" id="SSF53901">
    <property type="entry name" value="Thiolase-like"/>
    <property type="match status" value="1"/>
</dbReference>
<dbReference type="Pfam" id="PF02801">
    <property type="entry name" value="Ketoacyl-synt_C"/>
    <property type="match status" value="1"/>
</dbReference>
<feature type="active site" description="Proton acceptor; for dehydratase activity" evidence="6">
    <location>
        <position position="923"/>
    </location>
</feature>
<evidence type="ECO:0000256" key="2">
    <source>
        <dbReference type="ARBA" id="ARBA00022553"/>
    </source>
</evidence>
<dbReference type="Gene3D" id="3.40.50.720">
    <property type="entry name" value="NAD(P)-binding Rossmann-like Domain"/>
    <property type="match status" value="1"/>
</dbReference>
<gene>
    <name evidence="9" type="primary">pks3_1</name>
    <name evidence="9" type="ORF">VKT23_012098</name>
</gene>
<dbReference type="EMBL" id="JBANRG010000028">
    <property type="protein sequence ID" value="KAK7452697.1"/>
    <property type="molecule type" value="Genomic_DNA"/>
</dbReference>
<dbReference type="InterPro" id="IPR016035">
    <property type="entry name" value="Acyl_Trfase/lysoPLipase"/>
</dbReference>
<keyword evidence="1" id="KW-0596">Phosphopantetheine</keyword>
<dbReference type="SUPFAM" id="SSF51735">
    <property type="entry name" value="NAD(P)-binding Rossmann-fold domains"/>
    <property type="match status" value="1"/>
</dbReference>
<dbReference type="Proteomes" id="UP001498398">
    <property type="component" value="Unassembled WGS sequence"/>
</dbReference>
<dbReference type="InterPro" id="IPR014030">
    <property type="entry name" value="Ketoacyl_synth_N"/>
</dbReference>
<dbReference type="Gene3D" id="3.40.47.10">
    <property type="match status" value="1"/>
</dbReference>
<dbReference type="Gene3D" id="3.10.129.110">
    <property type="entry name" value="Polyketide synthase dehydratase"/>
    <property type="match status" value="1"/>
</dbReference>
<dbReference type="InterPro" id="IPR018201">
    <property type="entry name" value="Ketoacyl_synth_AS"/>
</dbReference>
<dbReference type="Pfam" id="PF00975">
    <property type="entry name" value="Thioesterase"/>
    <property type="match status" value="1"/>
</dbReference>
<dbReference type="InterPro" id="IPR029058">
    <property type="entry name" value="AB_hydrolase_fold"/>
</dbReference>
<evidence type="ECO:0000256" key="1">
    <source>
        <dbReference type="ARBA" id="ARBA00022450"/>
    </source>
</evidence>
<dbReference type="InterPro" id="IPR009081">
    <property type="entry name" value="PP-bd_ACP"/>
</dbReference>
<dbReference type="InterPro" id="IPR049552">
    <property type="entry name" value="PKS_DH_N"/>
</dbReference>
<protein>
    <submittedName>
        <fullName evidence="9">Mycolipanoate synthase</fullName>
    </submittedName>
</protein>
<dbReference type="InterPro" id="IPR013968">
    <property type="entry name" value="PKS_KR"/>
</dbReference>
<dbReference type="InterPro" id="IPR049900">
    <property type="entry name" value="PKS_mFAS_DH"/>
</dbReference>
<dbReference type="InterPro" id="IPR042104">
    <property type="entry name" value="PKS_dehydratase_sf"/>
</dbReference>
<feature type="region of interest" description="N-terminal hotdog fold" evidence="6">
    <location>
        <begin position="890"/>
        <end position="1014"/>
    </location>
</feature>
<dbReference type="Pfam" id="PF00698">
    <property type="entry name" value="Acyl_transf_1"/>
    <property type="match status" value="1"/>
</dbReference>
<dbReference type="SUPFAM" id="SSF55048">
    <property type="entry name" value="Probable ACP-binding domain of malonyl-CoA ACP transacylase"/>
    <property type="match status" value="1"/>
</dbReference>
<dbReference type="InterPro" id="IPR001031">
    <property type="entry name" value="Thioesterase"/>
</dbReference>